<evidence type="ECO:0000313" key="1">
    <source>
        <dbReference type="EnsemblPlants" id="AVESA.00010b.r2.1AG0019440.1.CDS.1"/>
    </source>
</evidence>
<dbReference type="Proteomes" id="UP001732700">
    <property type="component" value="Chromosome 1A"/>
</dbReference>
<proteinExistence type="predicted"/>
<name>A0ACD5TAF0_AVESA</name>
<accession>A0ACD5TAF0</accession>
<dbReference type="EnsemblPlants" id="AVESA.00010b.r2.1AG0019440.1">
    <property type="protein sequence ID" value="AVESA.00010b.r2.1AG0019440.1.CDS.1"/>
    <property type="gene ID" value="AVESA.00010b.r2.1AG0019440"/>
</dbReference>
<protein>
    <submittedName>
        <fullName evidence="1">Uncharacterized protein</fullName>
    </submittedName>
</protein>
<reference evidence="1" key="2">
    <citation type="submission" date="2025-09" db="UniProtKB">
        <authorList>
            <consortium name="EnsemblPlants"/>
        </authorList>
    </citation>
    <scope>IDENTIFICATION</scope>
</reference>
<organism evidence="1 2">
    <name type="scientific">Avena sativa</name>
    <name type="common">Oat</name>
    <dbReference type="NCBI Taxonomy" id="4498"/>
    <lineage>
        <taxon>Eukaryota</taxon>
        <taxon>Viridiplantae</taxon>
        <taxon>Streptophyta</taxon>
        <taxon>Embryophyta</taxon>
        <taxon>Tracheophyta</taxon>
        <taxon>Spermatophyta</taxon>
        <taxon>Magnoliopsida</taxon>
        <taxon>Liliopsida</taxon>
        <taxon>Poales</taxon>
        <taxon>Poaceae</taxon>
        <taxon>BOP clade</taxon>
        <taxon>Pooideae</taxon>
        <taxon>Poodae</taxon>
        <taxon>Poeae</taxon>
        <taxon>Poeae Chloroplast Group 1 (Aveneae type)</taxon>
        <taxon>Aveninae</taxon>
        <taxon>Avena</taxon>
    </lineage>
</organism>
<evidence type="ECO:0000313" key="2">
    <source>
        <dbReference type="Proteomes" id="UP001732700"/>
    </source>
</evidence>
<sequence>MVRSKEVPKKPKDPLLTPPSKPRGFSFRDDGGGGGFGGSLPRNRGGAAMSSPAPASVPNYMRATSSSGAKAGQRQLQRAGVAPSSPSASTPTRQRRPVRVVPRGKVLFPAPTSSPGMVRPTCSSTLKDAKFPGALDLAPGATDAEGPAAMRVCPYTYCSLNGHAHAPAVPLRSFLAKRRRLIKTQQSMKHKGVSAFRRSTATGQQRPEAKNAVCAGAVAKVAPPLVDEEALLGDFFVEVYTGPRVSSGTSCSDMSLDEMDATVRRMEFVVFDRCTDDDDNNNRGNDLGVHGDGDGDGEGTPEERLGVCRDSSSECSDADTSGNLVEELPWMRYECDSLDDDVSEEQGVIPEETEVLAQGQEGGEDEEDTSGRFDDEGEEGSDEEPKPEGAEIISDLPREIGIVAEEEGVRCRADTVYQQEDSTGEETPHPGDDEECLSEVAHKMKIAAEQACTVEVCEVQEEKVEDRSEKVSESEVAERLENVLEDLCREENSADLQAKDDENNMQSASAGQLEVAGKQEEGESEMEIAETVPEVTCKEDFSEQEATYYRAVSQGEISDSSATGSPDVEISNEPRNDTNFEQDVNTVEDAFEQLDITAENTASSTEDAQKGLEIATCKSVDASEESGITHEHSQDFNSVCVDAPVQMEPEITEHKLEDSSEKSSIPQDSSQNSKFAHVDNGAQIEVSADAPAQMGPEITECKLEESSEESGISSQDFNSVCVDAPAKMEQEITERQLEDSSEESSIPQESGQNSKSAYVDNAAQIEVSSDRPAQMGLEITECMLEESSEESGIPPESSQSDKSALFNNGAETEPEVTVCKLEDPSEEKSGVAQEIVHDDNNSAYLGEGAQMELGNVPSELEDTPESSIAHEIGEDENSAYVSDDAQNGSEITTCELDDASESVAVQEAGQDHSCADVSGGAQNESEITPSELVNASEGSDVTQEAGQDHSCADVSGGAQDESELTPSELVNASEGSDVTHKAGRDDSTADVNAGPKKEPETMACEPEHAQEGLDITQIGHGGDYSAGSLKDTKIMTRGTKDACEEVCITEEVNLSPVVQTPQHNCDLSATDGIGEPESLPAEDSTGEPQTLPEEDNDAKEFSVDDMCSVFSGMNLKGDVYVDPTESDISPRKRLIIAGRRRAPEEEEHMRGFNPRAPNFLPLELDPDSEKVDLKHQTAEDRKNAEEWMIDYALRRAVNNLGGRKKKVELLVQAFETVLPHDEDEKKNISPTRPVQACN</sequence>
<keyword evidence="2" id="KW-1185">Reference proteome</keyword>
<reference evidence="1" key="1">
    <citation type="submission" date="2021-05" db="EMBL/GenBank/DDBJ databases">
        <authorList>
            <person name="Scholz U."/>
            <person name="Mascher M."/>
            <person name="Fiebig A."/>
        </authorList>
    </citation>
    <scope>NUCLEOTIDE SEQUENCE [LARGE SCALE GENOMIC DNA]</scope>
</reference>